<dbReference type="AlphaFoldDB" id="A0A8J5LH32"/>
<comment type="caution">
    <text evidence="2">The sequence shown here is derived from an EMBL/GenBank/DDBJ whole genome shotgun (WGS) entry which is preliminary data.</text>
</comment>
<feature type="region of interest" description="Disordered" evidence="1">
    <location>
        <begin position="20"/>
        <end position="50"/>
    </location>
</feature>
<reference evidence="2 3" key="1">
    <citation type="submission" date="2020-08" db="EMBL/GenBank/DDBJ databases">
        <title>Plant Genome Project.</title>
        <authorList>
            <person name="Zhang R.-G."/>
        </authorList>
    </citation>
    <scope>NUCLEOTIDE SEQUENCE [LARGE SCALE GENOMIC DNA]</scope>
    <source>
        <tissue evidence="2">Rhizome</tissue>
    </source>
</reference>
<protein>
    <submittedName>
        <fullName evidence="2">Uncharacterized protein</fullName>
    </submittedName>
</protein>
<dbReference type="GO" id="GO:0000786">
    <property type="term" value="C:nucleosome"/>
    <property type="evidence" value="ECO:0007669"/>
    <property type="project" value="InterPro"/>
</dbReference>
<name>A0A8J5LH32_ZINOF</name>
<proteinExistence type="predicted"/>
<accession>A0A8J5LH32</accession>
<evidence type="ECO:0000313" key="3">
    <source>
        <dbReference type="Proteomes" id="UP000734854"/>
    </source>
</evidence>
<dbReference type="InterPro" id="IPR000164">
    <property type="entry name" value="Histone_H3/CENP-A"/>
</dbReference>
<keyword evidence="3" id="KW-1185">Reference proteome</keyword>
<dbReference type="EMBL" id="JACMSC010000006">
    <property type="protein sequence ID" value="KAG6518210.1"/>
    <property type="molecule type" value="Genomic_DNA"/>
</dbReference>
<gene>
    <name evidence="2" type="ORF">ZIOFF_021614</name>
</gene>
<sequence length="75" mass="8157">METILLLELVGEANDRLKKMHNGVSDEADGAKSTGDKTPRKSYPATSGVMKPHRFFPGTVVLRERSKSTIIAQSG</sequence>
<evidence type="ECO:0000313" key="2">
    <source>
        <dbReference type="EMBL" id="KAG6518210.1"/>
    </source>
</evidence>
<dbReference type="GO" id="GO:0003677">
    <property type="term" value="F:DNA binding"/>
    <property type="evidence" value="ECO:0007669"/>
    <property type="project" value="InterPro"/>
</dbReference>
<organism evidence="2 3">
    <name type="scientific">Zingiber officinale</name>
    <name type="common">Ginger</name>
    <name type="synonym">Amomum zingiber</name>
    <dbReference type="NCBI Taxonomy" id="94328"/>
    <lineage>
        <taxon>Eukaryota</taxon>
        <taxon>Viridiplantae</taxon>
        <taxon>Streptophyta</taxon>
        <taxon>Embryophyta</taxon>
        <taxon>Tracheophyta</taxon>
        <taxon>Spermatophyta</taxon>
        <taxon>Magnoliopsida</taxon>
        <taxon>Liliopsida</taxon>
        <taxon>Zingiberales</taxon>
        <taxon>Zingiberaceae</taxon>
        <taxon>Zingiber</taxon>
    </lineage>
</organism>
<dbReference type="PRINTS" id="PR00622">
    <property type="entry name" value="HISTONEH3"/>
</dbReference>
<dbReference type="GO" id="GO:0030527">
    <property type="term" value="F:structural constituent of chromatin"/>
    <property type="evidence" value="ECO:0007669"/>
    <property type="project" value="InterPro"/>
</dbReference>
<evidence type="ECO:0000256" key="1">
    <source>
        <dbReference type="SAM" id="MobiDB-lite"/>
    </source>
</evidence>
<dbReference type="Proteomes" id="UP000734854">
    <property type="component" value="Unassembled WGS sequence"/>
</dbReference>